<feature type="domain" description="Tetrapyrrole methylase" evidence="8">
    <location>
        <begin position="12"/>
        <end position="217"/>
    </location>
</feature>
<dbReference type="InterPro" id="IPR035996">
    <property type="entry name" value="4pyrrol_Methylase_sf"/>
</dbReference>
<dbReference type="AlphaFoldDB" id="A0A964FI04"/>
<dbReference type="CDD" id="cd11641">
    <property type="entry name" value="Precorrin-4_C11-MT"/>
    <property type="match status" value="1"/>
</dbReference>
<dbReference type="Pfam" id="PF00590">
    <property type="entry name" value="TP_methylase"/>
    <property type="match status" value="1"/>
</dbReference>
<evidence type="ECO:0000256" key="1">
    <source>
        <dbReference type="ARBA" id="ARBA00004953"/>
    </source>
</evidence>
<dbReference type="PROSITE" id="PS00839">
    <property type="entry name" value="SUMT_1"/>
    <property type="match status" value="1"/>
</dbReference>
<protein>
    <submittedName>
        <fullName evidence="9">Precorrin-4 C(11)-methyltransferase</fullName>
        <ecNumber evidence="9">2.1.1.133</ecNumber>
    </submittedName>
</protein>
<evidence type="ECO:0000313" key="10">
    <source>
        <dbReference type="Proteomes" id="UP000729733"/>
    </source>
</evidence>
<evidence type="ECO:0000256" key="2">
    <source>
        <dbReference type="ARBA" id="ARBA00005879"/>
    </source>
</evidence>
<dbReference type="InterPro" id="IPR050161">
    <property type="entry name" value="Siro_Cobalamin_biosynth"/>
</dbReference>
<dbReference type="EC" id="2.1.1.133" evidence="9"/>
<gene>
    <name evidence="9" type="primary">cobM</name>
    <name evidence="9" type="ORF">I4641_21460</name>
</gene>
<dbReference type="Proteomes" id="UP000729733">
    <property type="component" value="Unassembled WGS sequence"/>
</dbReference>
<dbReference type="EMBL" id="JADWDC010000090">
    <property type="protein sequence ID" value="MCC0179531.1"/>
    <property type="molecule type" value="Genomic_DNA"/>
</dbReference>
<dbReference type="Gene3D" id="3.40.1010.10">
    <property type="entry name" value="Cobalt-precorrin-4 Transmethylase, Domain 1"/>
    <property type="match status" value="1"/>
</dbReference>
<evidence type="ECO:0000256" key="6">
    <source>
        <dbReference type="ARBA" id="ARBA00022691"/>
    </source>
</evidence>
<comment type="caution">
    <text evidence="9">The sequence shown here is derived from an EMBL/GenBank/DDBJ whole genome shotgun (WGS) entry which is preliminary data.</text>
</comment>
<dbReference type="InterPro" id="IPR014776">
    <property type="entry name" value="4pyrrole_Mease_sub2"/>
</dbReference>
<dbReference type="RefSeq" id="WP_229642630.1">
    <property type="nucleotide sequence ID" value="NZ_JADWDC010000090.1"/>
</dbReference>
<keyword evidence="3" id="KW-0169">Cobalamin biosynthesis</keyword>
<evidence type="ECO:0000259" key="8">
    <source>
        <dbReference type="Pfam" id="PF00590"/>
    </source>
</evidence>
<evidence type="ECO:0000256" key="3">
    <source>
        <dbReference type="ARBA" id="ARBA00022573"/>
    </source>
</evidence>
<dbReference type="InterPro" id="IPR003043">
    <property type="entry name" value="Uropor_MeTrfase_CS"/>
</dbReference>
<accession>A0A964FI04</accession>
<sequence>MTISSSSLQPAVYIIGAGPGDPELLTLKAHKILAQADVILYANSLVPKQILQDVRDDAELVATGNKTLEQIIPLAIARVKEGKSVVRLHSGDLTLYSAIGEQMQAFSDADIPFELIPGISAFQAAAAKLSTELTIPELVQTIILTRISGKASGVPDAEELSSLAAHKASLCLYLAARHIEKAQEKLLRHYPADTPVAVCYRVGWQDEQIWVVPLEKMAAITRENDLIRTTLYLISPALQQAVKTRSRLYHPEHSHLFRPQAKQEKETSI</sequence>
<dbReference type="NCBIfam" id="TIGR01465">
    <property type="entry name" value="cobM_cbiF"/>
    <property type="match status" value="1"/>
</dbReference>
<proteinExistence type="inferred from homology"/>
<dbReference type="GO" id="GO:0046026">
    <property type="term" value="F:precorrin-4 C11-methyltransferase activity"/>
    <property type="evidence" value="ECO:0007669"/>
    <property type="project" value="UniProtKB-EC"/>
</dbReference>
<dbReference type="PROSITE" id="PS00840">
    <property type="entry name" value="SUMT_2"/>
    <property type="match status" value="1"/>
</dbReference>
<keyword evidence="5 7" id="KW-0808">Transferase</keyword>
<comment type="pathway">
    <text evidence="1">Cofactor biosynthesis; adenosylcobalamin biosynthesis.</text>
</comment>
<dbReference type="InterPro" id="IPR006362">
    <property type="entry name" value="Cbl_synth_CobM/CibF"/>
</dbReference>
<evidence type="ECO:0000256" key="5">
    <source>
        <dbReference type="ARBA" id="ARBA00022679"/>
    </source>
</evidence>
<dbReference type="GO" id="GO:0009236">
    <property type="term" value="P:cobalamin biosynthetic process"/>
    <property type="evidence" value="ECO:0007669"/>
    <property type="project" value="UniProtKB-KW"/>
</dbReference>
<reference evidence="9" key="1">
    <citation type="journal article" date="2021" name="Antonie Van Leeuwenhoek">
        <title>Draft genome and description of Waterburya agarophytonicola gen. nov. sp. nov. (Pleurocapsales, Cyanobacteria): a seaweed symbiont.</title>
        <authorList>
            <person name="Bonthond G."/>
            <person name="Shalygin S."/>
            <person name="Bayer T."/>
            <person name="Weinberger F."/>
        </authorList>
    </citation>
    <scope>NUCLEOTIDE SEQUENCE</scope>
    <source>
        <strain evidence="9">KI4</strain>
    </source>
</reference>
<keyword evidence="6" id="KW-0949">S-adenosyl-L-methionine</keyword>
<dbReference type="PANTHER" id="PTHR45790">
    <property type="entry name" value="SIROHEME SYNTHASE-RELATED"/>
    <property type="match status" value="1"/>
</dbReference>
<dbReference type="SUPFAM" id="SSF53790">
    <property type="entry name" value="Tetrapyrrole methylase"/>
    <property type="match status" value="1"/>
</dbReference>
<name>A0A964FI04_9CYAN</name>
<keyword evidence="10" id="KW-1185">Reference proteome</keyword>
<keyword evidence="4 7" id="KW-0489">Methyltransferase</keyword>
<dbReference type="Gene3D" id="3.30.950.10">
    <property type="entry name" value="Methyltransferase, Cobalt-precorrin-4 Transmethylase, Domain 2"/>
    <property type="match status" value="1"/>
</dbReference>
<evidence type="ECO:0000256" key="4">
    <source>
        <dbReference type="ARBA" id="ARBA00022603"/>
    </source>
</evidence>
<evidence type="ECO:0000313" key="9">
    <source>
        <dbReference type="EMBL" id="MCC0179531.1"/>
    </source>
</evidence>
<organism evidence="9 10">
    <name type="scientific">Waterburya agarophytonicola KI4</name>
    <dbReference type="NCBI Taxonomy" id="2874699"/>
    <lineage>
        <taxon>Bacteria</taxon>
        <taxon>Bacillati</taxon>
        <taxon>Cyanobacteriota</taxon>
        <taxon>Cyanophyceae</taxon>
        <taxon>Pleurocapsales</taxon>
        <taxon>Hyellaceae</taxon>
        <taxon>Waterburya</taxon>
        <taxon>Waterburya agarophytonicola</taxon>
    </lineage>
</organism>
<dbReference type="InterPro" id="IPR000878">
    <property type="entry name" value="4pyrrol_Mease"/>
</dbReference>
<comment type="similarity">
    <text evidence="2 7">Belongs to the precorrin methyltransferase family.</text>
</comment>
<dbReference type="PANTHER" id="PTHR45790:SF4">
    <property type="entry name" value="COBALT-PRECORRIN-4 C(11)-METHYLTRANSFERASE"/>
    <property type="match status" value="1"/>
</dbReference>
<dbReference type="GO" id="GO:0032259">
    <property type="term" value="P:methylation"/>
    <property type="evidence" value="ECO:0007669"/>
    <property type="project" value="UniProtKB-KW"/>
</dbReference>
<evidence type="ECO:0000256" key="7">
    <source>
        <dbReference type="RuleBase" id="RU003960"/>
    </source>
</evidence>
<dbReference type="InterPro" id="IPR014777">
    <property type="entry name" value="4pyrrole_Mease_sub1"/>
</dbReference>